<name>A0A426ZUF3_ENSVE</name>
<dbReference type="AlphaFoldDB" id="A0A426ZUF3"/>
<dbReference type="EMBL" id="AMZH03004985">
    <property type="protein sequence ID" value="RRT67592.1"/>
    <property type="molecule type" value="Genomic_DNA"/>
</dbReference>
<organism evidence="1 2">
    <name type="scientific">Ensete ventricosum</name>
    <name type="common">Abyssinian banana</name>
    <name type="synonym">Musa ensete</name>
    <dbReference type="NCBI Taxonomy" id="4639"/>
    <lineage>
        <taxon>Eukaryota</taxon>
        <taxon>Viridiplantae</taxon>
        <taxon>Streptophyta</taxon>
        <taxon>Embryophyta</taxon>
        <taxon>Tracheophyta</taxon>
        <taxon>Spermatophyta</taxon>
        <taxon>Magnoliopsida</taxon>
        <taxon>Liliopsida</taxon>
        <taxon>Zingiberales</taxon>
        <taxon>Musaceae</taxon>
        <taxon>Ensete</taxon>
    </lineage>
</organism>
<reference evidence="1 2" key="1">
    <citation type="journal article" date="2014" name="Agronomy (Basel)">
        <title>A Draft Genome Sequence for Ensete ventricosum, the Drought-Tolerant Tree Against Hunger.</title>
        <authorList>
            <person name="Harrison J."/>
            <person name="Moore K.A."/>
            <person name="Paszkiewicz K."/>
            <person name="Jones T."/>
            <person name="Grant M."/>
            <person name="Ambacheew D."/>
            <person name="Muzemil S."/>
            <person name="Studholme D.J."/>
        </authorList>
    </citation>
    <scope>NUCLEOTIDE SEQUENCE [LARGE SCALE GENOMIC DNA]</scope>
</reference>
<evidence type="ECO:0000313" key="2">
    <source>
        <dbReference type="Proteomes" id="UP000287651"/>
    </source>
</evidence>
<dbReference type="Proteomes" id="UP000287651">
    <property type="component" value="Unassembled WGS sequence"/>
</dbReference>
<sequence>SVSQVAMAADSAGGAATRVVDVDGLAKAGRGGRDSVSQVAMAAGSAEVSQVAMAADPAEGAATRLASVVAGAEKSNAPP</sequence>
<accession>A0A426ZUF3</accession>
<feature type="non-terminal residue" evidence="1">
    <location>
        <position position="1"/>
    </location>
</feature>
<gene>
    <name evidence="1" type="ORF">B296_00029021</name>
</gene>
<proteinExistence type="predicted"/>
<protein>
    <recommendedName>
        <fullName evidence="3">SMP domain-containing protein</fullName>
    </recommendedName>
</protein>
<comment type="caution">
    <text evidence="1">The sequence shown here is derived from an EMBL/GenBank/DDBJ whole genome shotgun (WGS) entry which is preliminary data.</text>
</comment>
<evidence type="ECO:0008006" key="3">
    <source>
        <dbReference type="Google" id="ProtNLM"/>
    </source>
</evidence>
<evidence type="ECO:0000313" key="1">
    <source>
        <dbReference type="EMBL" id="RRT67592.1"/>
    </source>
</evidence>